<proteinExistence type="predicted"/>
<name>A0AAW1Q2F0_9CHLO</name>
<dbReference type="InterPro" id="IPR051720">
    <property type="entry name" value="rRNA_MeTrfase/Polyamine_Synth"/>
</dbReference>
<keyword evidence="2" id="KW-1185">Reference proteome</keyword>
<dbReference type="InterPro" id="IPR029063">
    <property type="entry name" value="SAM-dependent_MTases_sf"/>
</dbReference>
<dbReference type="CDD" id="cd02440">
    <property type="entry name" value="AdoMet_MTases"/>
    <property type="match status" value="1"/>
</dbReference>
<dbReference type="InterPro" id="IPR002052">
    <property type="entry name" value="DNA_methylase_N6_adenine_CS"/>
</dbReference>
<dbReference type="SUPFAM" id="SSF53335">
    <property type="entry name" value="S-adenosyl-L-methionine-dependent methyltransferases"/>
    <property type="match status" value="1"/>
</dbReference>
<gene>
    <name evidence="1" type="ORF">WJX74_002367</name>
</gene>
<dbReference type="Proteomes" id="UP001438707">
    <property type="component" value="Unassembled WGS sequence"/>
</dbReference>
<dbReference type="PROSITE" id="PS00092">
    <property type="entry name" value="N6_MTASE"/>
    <property type="match status" value="1"/>
</dbReference>
<dbReference type="Gene3D" id="3.40.50.150">
    <property type="entry name" value="Vaccinia Virus protein VP39"/>
    <property type="match status" value="1"/>
</dbReference>
<reference evidence="1 2" key="1">
    <citation type="journal article" date="2024" name="Nat. Commun.">
        <title>Phylogenomics reveals the evolutionary origins of lichenization in chlorophyte algae.</title>
        <authorList>
            <person name="Puginier C."/>
            <person name="Libourel C."/>
            <person name="Otte J."/>
            <person name="Skaloud P."/>
            <person name="Haon M."/>
            <person name="Grisel S."/>
            <person name="Petersen M."/>
            <person name="Berrin J.G."/>
            <person name="Delaux P.M."/>
            <person name="Dal Grande F."/>
            <person name="Keller J."/>
        </authorList>
    </citation>
    <scope>NUCLEOTIDE SEQUENCE [LARGE SCALE GENOMIC DNA]</scope>
    <source>
        <strain evidence="1 2">SAG 2145</strain>
    </source>
</reference>
<dbReference type="PANTHER" id="PTHR23290">
    <property type="entry name" value="RRNA N6-ADENOSINE-METHYLTRANSFERASE METTL5"/>
    <property type="match status" value="1"/>
</dbReference>
<dbReference type="AlphaFoldDB" id="A0AAW1Q2F0"/>
<organism evidence="1 2">
    <name type="scientific">Apatococcus lobatus</name>
    <dbReference type="NCBI Taxonomy" id="904363"/>
    <lineage>
        <taxon>Eukaryota</taxon>
        <taxon>Viridiplantae</taxon>
        <taxon>Chlorophyta</taxon>
        <taxon>core chlorophytes</taxon>
        <taxon>Trebouxiophyceae</taxon>
        <taxon>Chlorellales</taxon>
        <taxon>Chlorellaceae</taxon>
        <taxon>Apatococcus</taxon>
    </lineage>
</organism>
<dbReference type="Pfam" id="PF06325">
    <property type="entry name" value="PrmA"/>
    <property type="match status" value="1"/>
</dbReference>
<dbReference type="GO" id="GO:0003676">
    <property type="term" value="F:nucleic acid binding"/>
    <property type="evidence" value="ECO:0007669"/>
    <property type="project" value="InterPro"/>
</dbReference>
<accession>A0AAW1Q2F0</accession>
<dbReference type="PANTHER" id="PTHR23290:SF0">
    <property type="entry name" value="RRNA N6-ADENOSINE-METHYLTRANSFERASE METTL5"/>
    <property type="match status" value="1"/>
</dbReference>
<evidence type="ECO:0000313" key="1">
    <source>
        <dbReference type="EMBL" id="KAK9816360.1"/>
    </source>
</evidence>
<evidence type="ECO:0000313" key="2">
    <source>
        <dbReference type="Proteomes" id="UP001438707"/>
    </source>
</evidence>
<sequence>MKLKELNSLLQGVQTFENPKIDLEQYSTGPHLAAQLVFTADTSFGDICGKTVVDLGCGTGMLSIGAAMLGSSHVVGVDVDADALRTACSNVEEFQGLSIDFLQLRLHAADQLPCRLRADTVILNPPFGTRRKGADIEFLQIAIQVAYGAVYSLHKTSTRAHVQRVAQREPRVASAEVLAEMRFDLPATYAFHKQRSADIAVDLWRVALS</sequence>
<protein>
    <recommendedName>
        <fullName evidence="3">Methyltransferase small domain-containing protein</fullName>
    </recommendedName>
</protein>
<dbReference type="GO" id="GO:0008988">
    <property type="term" value="F:rRNA (adenine-N6-)-methyltransferase activity"/>
    <property type="evidence" value="ECO:0007669"/>
    <property type="project" value="TreeGrafter"/>
</dbReference>
<comment type="caution">
    <text evidence="1">The sequence shown here is derived from an EMBL/GenBank/DDBJ whole genome shotgun (WGS) entry which is preliminary data.</text>
</comment>
<evidence type="ECO:0008006" key="3">
    <source>
        <dbReference type="Google" id="ProtNLM"/>
    </source>
</evidence>
<dbReference type="EMBL" id="JALJOS010000077">
    <property type="protein sequence ID" value="KAK9816360.1"/>
    <property type="molecule type" value="Genomic_DNA"/>
</dbReference>